<dbReference type="EC" id="6.3.4.-" evidence="2"/>
<dbReference type="Gene3D" id="3.40.50.620">
    <property type="entry name" value="HUPs"/>
    <property type="match status" value="1"/>
</dbReference>
<dbReference type="Pfam" id="PF05636">
    <property type="entry name" value="HIGH_NTase1"/>
    <property type="match status" value="1"/>
</dbReference>
<proteinExistence type="inferred from homology"/>
<gene>
    <name evidence="2" type="primary">tmcAL</name>
    <name evidence="3" type="ordered locus">TherJR_2083</name>
</gene>
<keyword evidence="1 2" id="KW-0819">tRNA processing</keyword>
<sequence length="415" mass="46452">MRVVGLVTEYNPFHNGHLFHLTKAKELAEAEYAIAVMSGHFLQRGEPALLDKWTRARMAIAAGVDLVLELPYVFSSRSANAFACGAVSILHGTGIVTHLCFGSEAGNIEPLAQIARLFLQEPPELSALIKKQLKSGLILPLAQTKALAEYLHRNDVVDLKPEILNNPNNILGIEYLRCLMALNSPIKPLTVQRIAAGYHDRKFRGSFASATGIREFLFTNRDIDSLKDVMPSTSLKILKEELSKGYGPVSWENFFPILLYCLRTADPAWLTNILDITEGLENRVLSLLGEAASFRSLVEKIKTKRYTWTRIQRVLNYILMEYTKEDAAYFDEKGPQYIRVLAVSEKGRLLLAKMRKKAALPLITRVAPAYKKGTALMKRMLDYDIKSSDIYTLGYGNAAKFVKGRDFVTGPIVVK</sequence>
<dbReference type="PANTHER" id="PTHR37825:SF1">
    <property type="entry name" value="TRNA(MET) CYTIDINE ACETATE LIGASE"/>
    <property type="match status" value="1"/>
</dbReference>
<dbReference type="KEGG" id="tjr:TherJR_2083"/>
<evidence type="ECO:0000256" key="2">
    <source>
        <dbReference type="HAMAP-Rule" id="MF_01539"/>
    </source>
</evidence>
<evidence type="ECO:0000313" key="3">
    <source>
        <dbReference type="EMBL" id="ADG82928.1"/>
    </source>
</evidence>
<dbReference type="OrthoDB" id="9769796at2"/>
<dbReference type="InterPro" id="IPR014729">
    <property type="entry name" value="Rossmann-like_a/b/a_fold"/>
</dbReference>
<keyword evidence="2" id="KW-0547">Nucleotide-binding</keyword>
<dbReference type="NCBIfam" id="NF010191">
    <property type="entry name" value="PRK13670.1"/>
    <property type="match status" value="1"/>
</dbReference>
<dbReference type="InterPro" id="IPR008513">
    <property type="entry name" value="tRNA(Met)_cyd_acetate_ligase"/>
</dbReference>
<dbReference type="HAMAP" id="MF_01539">
    <property type="entry name" value="TmcAL"/>
    <property type="match status" value="1"/>
</dbReference>
<keyword evidence="2" id="KW-0820">tRNA-binding</keyword>
<feature type="binding site" evidence="2">
    <location>
        <position position="168"/>
    </location>
    <ligand>
        <name>ATP</name>
        <dbReference type="ChEBI" id="CHEBI:30616"/>
    </ligand>
</feature>
<dbReference type="GO" id="GO:0005524">
    <property type="term" value="F:ATP binding"/>
    <property type="evidence" value="ECO:0007669"/>
    <property type="project" value="UniProtKB-KW"/>
</dbReference>
<keyword evidence="2" id="KW-0067">ATP-binding</keyword>
<keyword evidence="2" id="KW-0963">Cytoplasm</keyword>
<feature type="binding site" evidence="2">
    <location>
        <begin position="7"/>
        <end position="20"/>
    </location>
    <ligand>
        <name>ATP</name>
        <dbReference type="ChEBI" id="CHEBI:30616"/>
    </ligand>
</feature>
<dbReference type="GO" id="GO:0016879">
    <property type="term" value="F:ligase activity, forming carbon-nitrogen bonds"/>
    <property type="evidence" value="ECO:0007669"/>
    <property type="project" value="UniProtKB-UniRule"/>
</dbReference>
<evidence type="ECO:0000313" key="4">
    <source>
        <dbReference type="Proteomes" id="UP000002377"/>
    </source>
</evidence>
<dbReference type="AlphaFoldDB" id="D5X8Q2"/>
<organism evidence="3 4">
    <name type="scientific">Thermincola potens (strain JR)</name>
    <dbReference type="NCBI Taxonomy" id="635013"/>
    <lineage>
        <taxon>Bacteria</taxon>
        <taxon>Bacillati</taxon>
        <taxon>Bacillota</taxon>
        <taxon>Clostridia</taxon>
        <taxon>Eubacteriales</taxon>
        <taxon>Thermincolaceae</taxon>
        <taxon>Thermincola</taxon>
    </lineage>
</organism>
<dbReference type="eggNOG" id="COG1323">
    <property type="taxonomic scope" value="Bacteria"/>
</dbReference>
<dbReference type="Proteomes" id="UP000002377">
    <property type="component" value="Chromosome"/>
</dbReference>
<accession>D5X8Q2</accession>
<comment type="catalytic activity">
    <reaction evidence="2">
        <text>cytidine(34) in elongator tRNA(Met) + acetate + ATP = N(4)-acetylcytidine(34) in elongator tRNA(Met) + AMP + diphosphate</text>
        <dbReference type="Rhea" id="RHEA:58144"/>
        <dbReference type="Rhea" id="RHEA-COMP:10693"/>
        <dbReference type="Rhea" id="RHEA-COMP:10694"/>
        <dbReference type="ChEBI" id="CHEBI:30089"/>
        <dbReference type="ChEBI" id="CHEBI:30616"/>
        <dbReference type="ChEBI" id="CHEBI:33019"/>
        <dbReference type="ChEBI" id="CHEBI:74900"/>
        <dbReference type="ChEBI" id="CHEBI:82748"/>
        <dbReference type="ChEBI" id="CHEBI:456215"/>
    </reaction>
</comment>
<comment type="similarity">
    <text evidence="2">Belongs to the TmcAL family.</text>
</comment>
<dbReference type="EMBL" id="CP002028">
    <property type="protein sequence ID" value="ADG82928.1"/>
    <property type="molecule type" value="Genomic_DNA"/>
</dbReference>
<dbReference type="PANTHER" id="PTHR37825">
    <property type="entry name" value="TRNA(MET) CYTIDINE ACETATE LIGASE"/>
    <property type="match status" value="1"/>
</dbReference>
<protein>
    <recommendedName>
        <fullName evidence="2">tRNA(Met) cytidine acetate ligase</fullName>
        <ecNumber evidence="2">6.3.4.-</ecNumber>
    </recommendedName>
</protein>
<feature type="binding site" evidence="2">
    <location>
        <begin position="193"/>
        <end position="194"/>
    </location>
    <ligand>
        <name>ATP</name>
        <dbReference type="ChEBI" id="CHEBI:30616"/>
    </ligand>
</feature>
<evidence type="ECO:0000256" key="1">
    <source>
        <dbReference type="ARBA" id="ARBA00022694"/>
    </source>
</evidence>
<dbReference type="HOGENOM" id="CLU_038915_0_1_9"/>
<comment type="subcellular location">
    <subcellularLocation>
        <location evidence="2">Cytoplasm</location>
    </subcellularLocation>
</comment>
<keyword evidence="2" id="KW-0436">Ligase</keyword>
<keyword evidence="4" id="KW-1185">Reference proteome</keyword>
<dbReference type="GO" id="GO:0006400">
    <property type="term" value="P:tRNA modification"/>
    <property type="evidence" value="ECO:0007669"/>
    <property type="project" value="UniProtKB-UniRule"/>
</dbReference>
<reference evidence="3 4" key="1">
    <citation type="submission" date="2010-05" db="EMBL/GenBank/DDBJ databases">
        <title>Complete sequence of Thermincola sp. JR.</title>
        <authorList>
            <consortium name="US DOE Joint Genome Institute"/>
            <person name="Lucas S."/>
            <person name="Copeland A."/>
            <person name="Lapidus A."/>
            <person name="Cheng J.-F."/>
            <person name="Bruce D."/>
            <person name="Goodwin L."/>
            <person name="Pitluck S."/>
            <person name="Chertkov O."/>
            <person name="Detter J.C."/>
            <person name="Han C."/>
            <person name="Tapia R."/>
            <person name="Land M."/>
            <person name="Hauser L."/>
            <person name="Kyrpides N."/>
            <person name="Mikhailova N."/>
            <person name="Hazen T.C."/>
            <person name="Woyke T."/>
        </authorList>
    </citation>
    <scope>NUCLEOTIDE SEQUENCE [LARGE SCALE GENOMIC DNA]</scope>
    <source>
        <strain evidence="3 4">JR</strain>
    </source>
</reference>
<dbReference type="STRING" id="635013.TherJR_2083"/>
<dbReference type="GO" id="GO:0000049">
    <property type="term" value="F:tRNA binding"/>
    <property type="evidence" value="ECO:0007669"/>
    <property type="project" value="UniProtKB-KW"/>
</dbReference>
<keyword evidence="2" id="KW-0694">RNA-binding</keyword>
<dbReference type="RefSeq" id="WP_013120932.1">
    <property type="nucleotide sequence ID" value="NC_014152.1"/>
</dbReference>
<name>D5X8Q2_THEPJ</name>
<dbReference type="SUPFAM" id="SSF52374">
    <property type="entry name" value="Nucleotidylyl transferase"/>
    <property type="match status" value="1"/>
</dbReference>
<dbReference type="GO" id="GO:0005737">
    <property type="term" value="C:cytoplasm"/>
    <property type="evidence" value="ECO:0007669"/>
    <property type="project" value="UniProtKB-SubCell"/>
</dbReference>
<feature type="binding site" evidence="2">
    <location>
        <position position="102"/>
    </location>
    <ligand>
        <name>ATP</name>
        <dbReference type="ChEBI" id="CHEBI:30616"/>
    </ligand>
</feature>
<comment type="function">
    <text evidence="2">Catalyzes the formation of N(4)-acetylcytidine (ac(4)C) at the wobble position of elongator tRNA(Met), using acetate and ATP as substrates. First activates an acetate ion to form acetyladenylate (Ac-AMP) and then transfers the acetyl group to tRNA to form ac(4)C34.</text>
</comment>